<proteinExistence type="predicted"/>
<feature type="coiled-coil region" evidence="1">
    <location>
        <begin position="39"/>
        <end position="66"/>
    </location>
</feature>
<dbReference type="AlphaFoldDB" id="A0AAV3QXU2"/>
<evidence type="ECO:0000256" key="1">
    <source>
        <dbReference type="SAM" id="Coils"/>
    </source>
</evidence>
<name>A0AAV3QXU2_LITER</name>
<evidence type="ECO:0000313" key="2">
    <source>
        <dbReference type="EMBL" id="GAA0167702.1"/>
    </source>
</evidence>
<sequence length="118" mass="13298">MKGSSRFSTVVHSTYESPSRLPLLLGPIANGHSALYQQTRDLSEEVAQEHLKVEVLEQELQSLRLQANNYPWGMSLLYQELKRAKRRGMPRTEPRLLLVGTGRACGAPTSRTPEMPPR</sequence>
<keyword evidence="3" id="KW-1185">Reference proteome</keyword>
<dbReference type="EMBL" id="BAABME010006194">
    <property type="protein sequence ID" value="GAA0167702.1"/>
    <property type="molecule type" value="Genomic_DNA"/>
</dbReference>
<gene>
    <name evidence="2" type="ORF">LIER_22574</name>
</gene>
<evidence type="ECO:0000313" key="3">
    <source>
        <dbReference type="Proteomes" id="UP001454036"/>
    </source>
</evidence>
<protein>
    <submittedName>
        <fullName evidence="2">Uncharacterized protein</fullName>
    </submittedName>
</protein>
<dbReference type="Proteomes" id="UP001454036">
    <property type="component" value="Unassembled WGS sequence"/>
</dbReference>
<keyword evidence="1" id="KW-0175">Coiled coil</keyword>
<reference evidence="2 3" key="1">
    <citation type="submission" date="2024-01" db="EMBL/GenBank/DDBJ databases">
        <title>The complete chloroplast genome sequence of Lithospermum erythrorhizon: insights into the phylogenetic relationship among Boraginaceae species and the maternal lineages of purple gromwells.</title>
        <authorList>
            <person name="Okada T."/>
            <person name="Watanabe K."/>
        </authorList>
    </citation>
    <scope>NUCLEOTIDE SEQUENCE [LARGE SCALE GENOMIC DNA]</scope>
</reference>
<comment type="caution">
    <text evidence="2">The sequence shown here is derived from an EMBL/GenBank/DDBJ whole genome shotgun (WGS) entry which is preliminary data.</text>
</comment>
<accession>A0AAV3QXU2</accession>
<organism evidence="2 3">
    <name type="scientific">Lithospermum erythrorhizon</name>
    <name type="common">Purple gromwell</name>
    <name type="synonym">Lithospermum officinale var. erythrorhizon</name>
    <dbReference type="NCBI Taxonomy" id="34254"/>
    <lineage>
        <taxon>Eukaryota</taxon>
        <taxon>Viridiplantae</taxon>
        <taxon>Streptophyta</taxon>
        <taxon>Embryophyta</taxon>
        <taxon>Tracheophyta</taxon>
        <taxon>Spermatophyta</taxon>
        <taxon>Magnoliopsida</taxon>
        <taxon>eudicotyledons</taxon>
        <taxon>Gunneridae</taxon>
        <taxon>Pentapetalae</taxon>
        <taxon>asterids</taxon>
        <taxon>lamiids</taxon>
        <taxon>Boraginales</taxon>
        <taxon>Boraginaceae</taxon>
        <taxon>Boraginoideae</taxon>
        <taxon>Lithospermeae</taxon>
        <taxon>Lithospermum</taxon>
    </lineage>
</organism>